<organism evidence="1 2">
    <name type="scientific">Puccinia striiformis</name>
    <dbReference type="NCBI Taxonomy" id="27350"/>
    <lineage>
        <taxon>Eukaryota</taxon>
        <taxon>Fungi</taxon>
        <taxon>Dikarya</taxon>
        <taxon>Basidiomycota</taxon>
        <taxon>Pucciniomycotina</taxon>
        <taxon>Pucciniomycetes</taxon>
        <taxon>Pucciniales</taxon>
        <taxon>Pucciniaceae</taxon>
        <taxon>Puccinia</taxon>
    </lineage>
</organism>
<proteinExistence type="predicted"/>
<comment type="caution">
    <text evidence="1">The sequence shown here is derived from an EMBL/GenBank/DDBJ whole genome shotgun (WGS) entry which is preliminary data.</text>
</comment>
<evidence type="ECO:0000313" key="1">
    <source>
        <dbReference type="EMBL" id="POW17254.1"/>
    </source>
</evidence>
<dbReference type="VEuPathDB" id="FungiDB:PSHT_13385"/>
<evidence type="ECO:0000313" key="2">
    <source>
        <dbReference type="Proteomes" id="UP000239156"/>
    </source>
</evidence>
<dbReference type="Proteomes" id="UP000239156">
    <property type="component" value="Unassembled WGS sequence"/>
</dbReference>
<dbReference type="AlphaFoldDB" id="A0A2S4W646"/>
<sequence length="170" mass="20356">MIESAAYSIESFRSLEGKRSEEEYQVSQLYEEWANPENLKLRTPTPAQETTDRKTEHEIRKRLTRVLLPGFQEELERLPGNLNLTVHTIGSSWWHEKGLWSLLEIDDVIREIDRSINTQHQIRLQFFEYLQDHFLSKVYPLLFTISLSQNYFWQFKIIQLLKDGRLFLNL</sequence>
<dbReference type="EMBL" id="PKSL01000003">
    <property type="protein sequence ID" value="POW17254.1"/>
    <property type="molecule type" value="Genomic_DNA"/>
</dbReference>
<name>A0A2S4W646_9BASI</name>
<accession>A0A2S4W646</accession>
<keyword evidence="2" id="KW-1185">Reference proteome</keyword>
<reference evidence="1" key="1">
    <citation type="submission" date="2017-12" db="EMBL/GenBank/DDBJ databases">
        <title>Gene loss provides genomic basis for host adaptation in cereal stripe rust fungi.</title>
        <authorList>
            <person name="Xia C."/>
        </authorList>
    </citation>
    <scope>NUCLEOTIDE SEQUENCE [LARGE SCALE GENOMIC DNA]</scope>
    <source>
        <strain evidence="1">93-210</strain>
    </source>
</reference>
<dbReference type="VEuPathDB" id="FungiDB:PSTT_00525"/>
<gene>
    <name evidence="1" type="ORF">PSTT_00525</name>
</gene>
<protein>
    <submittedName>
        <fullName evidence="1">Uncharacterized protein</fullName>
    </submittedName>
</protein>